<evidence type="ECO:0000313" key="2">
    <source>
        <dbReference type="Proteomes" id="UP001165079"/>
    </source>
</evidence>
<protein>
    <submittedName>
        <fullName evidence="1">Uncharacterized protein</fullName>
    </submittedName>
</protein>
<accession>A0A9W6SQG8</accession>
<sequence>MPIDIAGEIARIEDVNPFPGLDGVWFWGVGGGWFTYTIALSGDRTAAFQVTCRDVYPAETVKDVIAFARANEAALLGAAPLVHVEGFTGHGFDSVAAAIPSVADVNDEMPELNAVTYALFPAWRCEFSGAETEPEAYSRLDMMDIADLRREPLPFLKMRFKNPKTGVHTLGDERLLTYPRQLDDEIESLDGVTGGWIETENFTGAVHRLTWSDGFALDDGEQRMSLQDTLSWARRHLTEGTG</sequence>
<dbReference type="EMBL" id="BSTX01000003">
    <property type="protein sequence ID" value="GLZ80248.1"/>
    <property type="molecule type" value="Genomic_DNA"/>
</dbReference>
<dbReference type="AlphaFoldDB" id="A0A9W6SQG8"/>
<comment type="caution">
    <text evidence="1">The sequence shown here is derived from an EMBL/GenBank/DDBJ whole genome shotgun (WGS) entry which is preliminary data.</text>
</comment>
<proteinExistence type="predicted"/>
<organism evidence="1 2">
    <name type="scientific">Actinorhabdospora filicis</name>
    <dbReference type="NCBI Taxonomy" id="1785913"/>
    <lineage>
        <taxon>Bacteria</taxon>
        <taxon>Bacillati</taxon>
        <taxon>Actinomycetota</taxon>
        <taxon>Actinomycetes</taxon>
        <taxon>Micromonosporales</taxon>
        <taxon>Micromonosporaceae</taxon>
        <taxon>Actinorhabdospora</taxon>
    </lineage>
</organism>
<keyword evidence="2" id="KW-1185">Reference proteome</keyword>
<dbReference type="RefSeq" id="WP_285665372.1">
    <property type="nucleotide sequence ID" value="NZ_BSTX01000003.1"/>
</dbReference>
<name>A0A9W6SQG8_9ACTN</name>
<evidence type="ECO:0000313" key="1">
    <source>
        <dbReference type="EMBL" id="GLZ80248.1"/>
    </source>
</evidence>
<dbReference type="Proteomes" id="UP001165079">
    <property type="component" value="Unassembled WGS sequence"/>
</dbReference>
<gene>
    <name evidence="1" type="ORF">Afil01_50550</name>
</gene>
<reference evidence="1" key="1">
    <citation type="submission" date="2023-03" db="EMBL/GenBank/DDBJ databases">
        <title>Actinorhabdospora filicis NBRC 111898.</title>
        <authorList>
            <person name="Ichikawa N."/>
            <person name="Sato H."/>
            <person name="Tonouchi N."/>
        </authorList>
    </citation>
    <scope>NUCLEOTIDE SEQUENCE</scope>
    <source>
        <strain evidence="1">NBRC 111898</strain>
    </source>
</reference>